<feature type="region of interest" description="Disordered" evidence="1">
    <location>
        <begin position="273"/>
        <end position="429"/>
    </location>
</feature>
<proteinExistence type="predicted"/>
<feature type="compositionally biased region" description="Low complexity" evidence="1">
    <location>
        <begin position="318"/>
        <end position="331"/>
    </location>
</feature>
<keyword evidence="4" id="KW-1185">Reference proteome</keyword>
<feature type="compositionally biased region" description="Low complexity" evidence="1">
    <location>
        <begin position="276"/>
        <end position="307"/>
    </location>
</feature>
<feature type="compositionally biased region" description="Polar residues" evidence="1">
    <location>
        <begin position="220"/>
        <end position="244"/>
    </location>
</feature>
<name>A0ABR3YF52_9EURO</name>
<evidence type="ECO:0000256" key="1">
    <source>
        <dbReference type="SAM" id="MobiDB-lite"/>
    </source>
</evidence>
<feature type="transmembrane region" description="Helical" evidence="2">
    <location>
        <begin position="703"/>
        <end position="725"/>
    </location>
</feature>
<evidence type="ECO:0008006" key="5">
    <source>
        <dbReference type="Google" id="ProtNLM"/>
    </source>
</evidence>
<feature type="transmembrane region" description="Helical" evidence="2">
    <location>
        <begin position="643"/>
        <end position="664"/>
    </location>
</feature>
<feature type="compositionally biased region" description="Low complexity" evidence="1">
    <location>
        <begin position="197"/>
        <end position="215"/>
    </location>
</feature>
<feature type="compositionally biased region" description="Polar residues" evidence="1">
    <location>
        <begin position="387"/>
        <end position="403"/>
    </location>
</feature>
<reference evidence="3 4" key="1">
    <citation type="journal article" date="2024" name="IMA Fungus">
        <title>IMA Genome - F19 : A genome assembly and annotation guide to empower mycologists, including annotated draft genome sequences of Ceratocystis pirilliformis, Diaporthe australafricana, Fusarium ophioides, Paecilomyces lecythidis, and Sporothrix stenoceras.</title>
        <authorList>
            <person name="Aylward J."/>
            <person name="Wilson A.M."/>
            <person name="Visagie C.M."/>
            <person name="Spraker J."/>
            <person name="Barnes I."/>
            <person name="Buitendag C."/>
            <person name="Ceriani C."/>
            <person name="Del Mar Angel L."/>
            <person name="du Plessis D."/>
            <person name="Fuchs T."/>
            <person name="Gasser K."/>
            <person name="Kramer D."/>
            <person name="Li W."/>
            <person name="Munsamy K."/>
            <person name="Piso A."/>
            <person name="Price J.L."/>
            <person name="Sonnekus B."/>
            <person name="Thomas C."/>
            <person name="van der Nest A."/>
            <person name="van Dijk A."/>
            <person name="van Heerden A."/>
            <person name="van Vuuren N."/>
            <person name="Yilmaz N."/>
            <person name="Duong T.A."/>
            <person name="van der Merwe N.A."/>
            <person name="Wingfield M.J."/>
            <person name="Wingfield B.D."/>
        </authorList>
    </citation>
    <scope>NUCLEOTIDE SEQUENCE [LARGE SCALE GENOMIC DNA]</scope>
    <source>
        <strain evidence="3 4">CMW 18167</strain>
    </source>
</reference>
<accession>A0ABR3YF52</accession>
<evidence type="ECO:0000256" key="2">
    <source>
        <dbReference type="SAM" id="Phobius"/>
    </source>
</evidence>
<feature type="region of interest" description="Disordered" evidence="1">
    <location>
        <begin position="1"/>
        <end position="255"/>
    </location>
</feature>
<organism evidence="3 4">
    <name type="scientific">Paecilomyces lecythidis</name>
    <dbReference type="NCBI Taxonomy" id="3004212"/>
    <lineage>
        <taxon>Eukaryota</taxon>
        <taxon>Fungi</taxon>
        <taxon>Dikarya</taxon>
        <taxon>Ascomycota</taxon>
        <taxon>Pezizomycotina</taxon>
        <taxon>Eurotiomycetes</taxon>
        <taxon>Eurotiomycetidae</taxon>
        <taxon>Eurotiales</taxon>
        <taxon>Thermoascaceae</taxon>
        <taxon>Paecilomyces</taxon>
    </lineage>
</organism>
<evidence type="ECO:0000313" key="3">
    <source>
        <dbReference type="EMBL" id="KAL1886773.1"/>
    </source>
</evidence>
<gene>
    <name evidence="3" type="ORF">Plec18167_000708</name>
</gene>
<keyword evidence="2" id="KW-0472">Membrane</keyword>
<dbReference type="Proteomes" id="UP001583193">
    <property type="component" value="Unassembled WGS sequence"/>
</dbReference>
<evidence type="ECO:0000313" key="4">
    <source>
        <dbReference type="Proteomes" id="UP001583193"/>
    </source>
</evidence>
<feature type="compositionally biased region" description="Polar residues" evidence="1">
    <location>
        <begin position="351"/>
        <end position="366"/>
    </location>
</feature>
<dbReference type="EMBL" id="JAVDPF010000001">
    <property type="protein sequence ID" value="KAL1886773.1"/>
    <property type="molecule type" value="Genomic_DNA"/>
</dbReference>
<keyword evidence="2" id="KW-0812">Transmembrane</keyword>
<feature type="compositionally biased region" description="Polar residues" evidence="1">
    <location>
        <begin position="517"/>
        <end position="537"/>
    </location>
</feature>
<comment type="caution">
    <text evidence="3">The sequence shown here is derived from an EMBL/GenBank/DDBJ whole genome shotgun (WGS) entry which is preliminary data.</text>
</comment>
<feature type="compositionally biased region" description="Basic and acidic residues" evidence="1">
    <location>
        <begin position="368"/>
        <end position="381"/>
    </location>
</feature>
<feature type="region of interest" description="Disordered" evidence="1">
    <location>
        <begin position="512"/>
        <end position="571"/>
    </location>
</feature>
<protein>
    <recommendedName>
        <fullName evidence="5">Serine-rich protein</fullName>
    </recommendedName>
</protein>
<keyword evidence="2" id="KW-1133">Transmembrane helix</keyword>
<sequence length="731" mass="79253">MRSPVLQPSAPSPKRRALHERSQSQNNEGAQLPTLRLVHEKEDSEVYTATPYPTKPEHVLLPRPGKGQGFEDDDETEEEDNHDASFVSHGFRPLTATASSATEHVADDRGTPRSIGDGWEVSSTADATRSPPELWETSDDPRSSRSSIPDPVSPRKRHDDAPSPSSPRPSEDVIVLPSVTPTIKAVVPEPSSPPSFPTDESSTVQSPSSSPNVVPIGLPSSPNFVPIQSSSPNVVPIDSSSPNVQVAERSNSSISSLTSLGTVVRTYINAAHWSRSRSSSENSSGQPQSVQSVHSSPPLPVLHSYPSTSTFGLPAHESSGSSSLPSSVRRTPSPPEVQAAINSGLAVQYPTIRQPSTSSYAESSQAAARKDSSRSMTDRSPGRWNPHLSTVPSQWSAERQLSHPSPGAGHERSYSNSSLAGPSRPSAAWLSDKTTSSLWLVTDSDSDERLDSLSNLPSAQLRSFFASSPASSRQNSFRSLRRAGSNSSLVLNTIPAWARVYYGSRELPSPPFALTDSRPSSARPSTSHSHVISQVPASITRPRTRPRGPREDSRSPQRRPQQYPGDPRSYFVERDPAQTRSMADATSVTPSSSWSARWSARRGTWSPHLFTDRRADEIRGSMWTAPSLDSTAEPVFSRRNAQVYAFCLGFIFPLAWLIAAFLPLPPLPLSMQEGASAEIGAAIFGRVAEYETRRYQNARWWRNLNRCMCPLGIAIIVIVVTLAAVGTTVGF</sequence>
<feature type="compositionally biased region" description="Acidic residues" evidence="1">
    <location>
        <begin position="70"/>
        <end position="81"/>
    </location>
</feature>